<gene>
    <name evidence="1" type="ORF">NIOZUU159_00068</name>
</gene>
<reference evidence="1" key="1">
    <citation type="submission" date="2020-08" db="EMBL/GenBank/DDBJ databases">
        <title>Bridging the membrane lipid divide: bacteria of the FCB group superphylum have the potential to synthesize archaeal ether lipids.</title>
        <authorList>
            <person name="Villanueva L."/>
            <person name="von Meijenfeldt F.A.B."/>
            <person name="Westbye A.B."/>
            <person name="Yadav S."/>
            <person name="Hopmans E.C."/>
            <person name="Dutilh B.E."/>
            <person name="Sinninghe Damste J.S."/>
        </authorList>
    </citation>
    <scope>NUCLEOTIDE SEQUENCE</scope>
    <source>
        <strain evidence="1">NIOZ-UU159</strain>
    </source>
</reference>
<organism evidence="1">
    <name type="scientific">Virus NIOZ-UU159</name>
    <dbReference type="NCBI Taxonomy" id="2763270"/>
    <lineage>
        <taxon>Viruses</taxon>
    </lineage>
</organism>
<sequence>MCLYTAISLSPDLLGFNISRGRHGLPASVNIRNSFVGICQDIDINMLINPFLLNALSNRVTNMGSPVIPNRVPFKNTFVIFLFVYKL</sequence>
<protein>
    <submittedName>
        <fullName evidence="1">Uncharacterized protein</fullName>
    </submittedName>
</protein>
<accession>A0A7S9SUI3</accession>
<name>A0A7S9SUI3_9VIRU</name>
<evidence type="ECO:0000313" key="1">
    <source>
        <dbReference type="EMBL" id="QPI16578.1"/>
    </source>
</evidence>
<proteinExistence type="predicted"/>
<dbReference type="EMBL" id="MW030582">
    <property type="protein sequence ID" value="QPI16578.1"/>
    <property type="molecule type" value="Genomic_DNA"/>
</dbReference>